<proteinExistence type="predicted"/>
<dbReference type="KEGG" id="cmiu:B1H56_08645"/>
<evidence type="ECO:0000313" key="2">
    <source>
        <dbReference type="Proteomes" id="UP000070366"/>
    </source>
</evidence>
<keyword evidence="2" id="KW-1185">Reference proteome</keyword>
<accession>A0A136Q0C9</accession>
<dbReference type="STRING" id="626937.HMPREF3293_03060"/>
<name>A0A136Q0C9_9FIRM</name>
<sequence>MEWRFMVVQRRYSNGACEAEIIERDNFRKEDFPEDNDRYEQKLFPCKDFKKAVRELIRGSFSALPRN</sequence>
<reference evidence="1 2" key="1">
    <citation type="submission" date="2016-02" db="EMBL/GenBank/DDBJ databases">
        <authorList>
            <person name="Wen L."/>
            <person name="He K."/>
            <person name="Yang H."/>
        </authorList>
    </citation>
    <scope>NUCLEOTIDE SEQUENCE [LARGE SCALE GENOMIC DNA]</scope>
    <source>
        <strain evidence="1 2">DSM 22607</strain>
    </source>
</reference>
<comment type="caution">
    <text evidence="1">The sequence shown here is derived from an EMBL/GenBank/DDBJ whole genome shotgun (WGS) entry which is preliminary data.</text>
</comment>
<evidence type="ECO:0000313" key="1">
    <source>
        <dbReference type="EMBL" id="KXK64148.1"/>
    </source>
</evidence>
<dbReference type="EMBL" id="LSZW01000066">
    <property type="protein sequence ID" value="KXK64148.1"/>
    <property type="molecule type" value="Genomic_DNA"/>
</dbReference>
<dbReference type="OrthoDB" id="9895295at2"/>
<organism evidence="1 2">
    <name type="scientific">Christensenella minuta</name>
    <dbReference type="NCBI Taxonomy" id="626937"/>
    <lineage>
        <taxon>Bacteria</taxon>
        <taxon>Bacillati</taxon>
        <taxon>Bacillota</taxon>
        <taxon>Clostridia</taxon>
        <taxon>Christensenellales</taxon>
        <taxon>Christensenellaceae</taxon>
        <taxon>Christensenella</taxon>
    </lineage>
</organism>
<dbReference type="Proteomes" id="UP000070366">
    <property type="component" value="Unassembled WGS sequence"/>
</dbReference>
<protein>
    <submittedName>
        <fullName evidence="1">Uncharacterized protein</fullName>
    </submittedName>
</protein>
<gene>
    <name evidence="1" type="ORF">HMPREF3293_03060</name>
</gene>
<dbReference type="AlphaFoldDB" id="A0A136Q0C9"/>